<evidence type="ECO:0000313" key="1">
    <source>
        <dbReference type="EMBL" id="KAI5681870.1"/>
    </source>
</evidence>
<name>A0ACC0CAF6_CATRO</name>
<organism evidence="1 2">
    <name type="scientific">Catharanthus roseus</name>
    <name type="common">Madagascar periwinkle</name>
    <name type="synonym">Vinca rosea</name>
    <dbReference type="NCBI Taxonomy" id="4058"/>
    <lineage>
        <taxon>Eukaryota</taxon>
        <taxon>Viridiplantae</taxon>
        <taxon>Streptophyta</taxon>
        <taxon>Embryophyta</taxon>
        <taxon>Tracheophyta</taxon>
        <taxon>Spermatophyta</taxon>
        <taxon>Magnoliopsida</taxon>
        <taxon>eudicotyledons</taxon>
        <taxon>Gunneridae</taxon>
        <taxon>Pentapetalae</taxon>
        <taxon>asterids</taxon>
        <taxon>lamiids</taxon>
        <taxon>Gentianales</taxon>
        <taxon>Apocynaceae</taxon>
        <taxon>Rauvolfioideae</taxon>
        <taxon>Vinceae</taxon>
        <taxon>Catharanthinae</taxon>
        <taxon>Catharanthus</taxon>
    </lineage>
</organism>
<sequence length="314" mass="36365">MAHSEEISALIKAFTGLGVDEKSLISILGKWRPQQIESYRKASNEFFIEDERQFQRWNEKHIQQLQQDFIRFKNAVVLRTMHPWERDARLLKEDLVKEPPQFNVIIEIACTRSSEELLGARRAYHSLFNQSIEEHISSHLRGVERRLLVALVSAYRYEGPNVNEERAKYDAKIFHDAIKGAGKKDLLQDEKIIMILATRSKSHIKALYKYYKEFNGKDLDEDIDGAIILKQAIQCLCIPNCYFSQVLDASLNINVDEIAKDSVARVIVTRADVDMKYINAEFEHKYKLPLPKKIAEVANGNYKDLLLALVEREN</sequence>
<reference evidence="2" key="1">
    <citation type="journal article" date="2023" name="Nat. Plants">
        <title>Single-cell RNA sequencing provides a high-resolution roadmap for understanding the multicellular compartmentation of specialized metabolism.</title>
        <authorList>
            <person name="Sun S."/>
            <person name="Shen X."/>
            <person name="Li Y."/>
            <person name="Li Y."/>
            <person name="Wang S."/>
            <person name="Li R."/>
            <person name="Zhang H."/>
            <person name="Shen G."/>
            <person name="Guo B."/>
            <person name="Wei J."/>
            <person name="Xu J."/>
            <person name="St-Pierre B."/>
            <person name="Chen S."/>
            <person name="Sun C."/>
        </authorList>
    </citation>
    <scope>NUCLEOTIDE SEQUENCE [LARGE SCALE GENOMIC DNA]</scope>
</reference>
<protein>
    <submittedName>
        <fullName evidence="1">Uncharacterized protein</fullName>
    </submittedName>
</protein>
<proteinExistence type="predicted"/>
<gene>
    <name evidence="1" type="ORF">M9H77_03098</name>
</gene>
<dbReference type="Proteomes" id="UP001060085">
    <property type="component" value="Linkage Group LG01"/>
</dbReference>
<comment type="caution">
    <text evidence="1">The sequence shown here is derived from an EMBL/GenBank/DDBJ whole genome shotgun (WGS) entry which is preliminary data.</text>
</comment>
<accession>A0ACC0CAF6</accession>
<evidence type="ECO:0000313" key="2">
    <source>
        <dbReference type="Proteomes" id="UP001060085"/>
    </source>
</evidence>
<keyword evidence="2" id="KW-1185">Reference proteome</keyword>
<dbReference type="EMBL" id="CM044701">
    <property type="protein sequence ID" value="KAI5681870.1"/>
    <property type="molecule type" value="Genomic_DNA"/>
</dbReference>